<dbReference type="GO" id="GO:0009247">
    <property type="term" value="P:glycolipid biosynthetic process"/>
    <property type="evidence" value="ECO:0007669"/>
    <property type="project" value="UniProtKB-ARBA"/>
</dbReference>
<evidence type="ECO:0000256" key="2">
    <source>
        <dbReference type="ARBA" id="ARBA00022475"/>
    </source>
</evidence>
<dbReference type="GO" id="GO:0016746">
    <property type="term" value="F:acyltransferase activity"/>
    <property type="evidence" value="ECO:0007669"/>
    <property type="project" value="UniProtKB-KW"/>
</dbReference>
<evidence type="ECO:0000256" key="3">
    <source>
        <dbReference type="ARBA" id="ARBA00022519"/>
    </source>
</evidence>
<keyword evidence="3" id="KW-0997">Cell inner membrane</keyword>
<evidence type="ECO:0000313" key="8">
    <source>
        <dbReference type="Proteomes" id="UP000261875"/>
    </source>
</evidence>
<evidence type="ECO:0008006" key="9">
    <source>
        <dbReference type="Google" id="ProtNLM"/>
    </source>
</evidence>
<gene>
    <name evidence="7" type="ORF">CCS41_11470</name>
</gene>
<keyword evidence="2" id="KW-1003">Cell membrane</keyword>
<reference evidence="7 8" key="1">
    <citation type="submission" date="2017-05" db="EMBL/GenBank/DDBJ databases">
        <title>Genome sequence of Candidatus Fukatsuia symbiotica and Candidatus Hamiltonella defensa from Acyrthosiphon pisum strain 5D.</title>
        <authorList>
            <person name="Patel V.A."/>
            <person name="Chevignon G."/>
            <person name="Russell J.A."/>
            <person name="Oliver K.M."/>
        </authorList>
    </citation>
    <scope>NUCLEOTIDE SEQUENCE [LARGE SCALE GENOMIC DNA]</scope>
    <source>
        <strain evidence="7 8">5D</strain>
    </source>
</reference>
<comment type="subcellular location">
    <subcellularLocation>
        <location evidence="1">Cell inner membrane</location>
    </subcellularLocation>
</comment>
<keyword evidence="4" id="KW-0808">Transferase</keyword>
<evidence type="ECO:0000256" key="5">
    <source>
        <dbReference type="ARBA" id="ARBA00023136"/>
    </source>
</evidence>
<keyword evidence="5" id="KW-0472">Membrane</keyword>
<accession>A0A2U8I8E9</accession>
<protein>
    <recommendedName>
        <fullName evidence="9">Lipid A biosynthesis lauroyl acyltransferase</fullName>
    </recommendedName>
</protein>
<dbReference type="CDD" id="cd07984">
    <property type="entry name" value="LPLAT_LABLAT-like"/>
    <property type="match status" value="1"/>
</dbReference>
<proteinExistence type="predicted"/>
<keyword evidence="6" id="KW-0012">Acyltransferase</keyword>
<dbReference type="GO" id="GO:0005886">
    <property type="term" value="C:plasma membrane"/>
    <property type="evidence" value="ECO:0007669"/>
    <property type="project" value="UniProtKB-SubCell"/>
</dbReference>
<dbReference type="Pfam" id="PF03279">
    <property type="entry name" value="Lip_A_acyltrans"/>
    <property type="match status" value="1"/>
</dbReference>
<sequence length="153" mass="16945">MASVSLLRVTPCAVISLNNEGKLSDAPIRMTRLEAAPVKTQAPAYAKVCTIVCGVFVPFFAVDQTATTTGSYLLIRMGKANVIPFTPHRLANGKGYHIVIQPMVENFPLDNEIEAAAFMNKVVEKEITSASDQYMWLHRRFKTRPEGQPSLYN</sequence>
<evidence type="ECO:0000256" key="6">
    <source>
        <dbReference type="ARBA" id="ARBA00023315"/>
    </source>
</evidence>
<name>A0A2U8I8E9_9GAMM</name>
<evidence type="ECO:0000256" key="4">
    <source>
        <dbReference type="ARBA" id="ARBA00022679"/>
    </source>
</evidence>
<dbReference type="PANTHER" id="PTHR30606">
    <property type="entry name" value="LIPID A BIOSYNTHESIS LAUROYL ACYLTRANSFERASE"/>
    <property type="match status" value="1"/>
</dbReference>
<dbReference type="EMBL" id="CP021659">
    <property type="protein sequence ID" value="AWK15431.1"/>
    <property type="molecule type" value="Genomic_DNA"/>
</dbReference>
<evidence type="ECO:0000256" key="1">
    <source>
        <dbReference type="ARBA" id="ARBA00004533"/>
    </source>
</evidence>
<dbReference type="InterPro" id="IPR004960">
    <property type="entry name" value="LipA_acyltrans"/>
</dbReference>
<dbReference type="STRING" id="1878942.GCA_900128755_00620"/>
<dbReference type="KEGG" id="fsm:CCS41_11470"/>
<organism evidence="7 8">
    <name type="scientific">Candidatus Fukatsuia symbiotica</name>
    <dbReference type="NCBI Taxonomy" id="1878942"/>
    <lineage>
        <taxon>Bacteria</taxon>
        <taxon>Pseudomonadati</taxon>
        <taxon>Pseudomonadota</taxon>
        <taxon>Gammaproteobacteria</taxon>
        <taxon>Enterobacterales</taxon>
        <taxon>Yersiniaceae</taxon>
        <taxon>Candidatus Fukatsuia</taxon>
    </lineage>
</organism>
<dbReference type="PANTHER" id="PTHR30606:SF9">
    <property type="entry name" value="LIPID A BIOSYNTHESIS LAUROYLTRANSFERASE"/>
    <property type="match status" value="1"/>
</dbReference>
<keyword evidence="8" id="KW-1185">Reference proteome</keyword>
<evidence type="ECO:0000313" key="7">
    <source>
        <dbReference type="EMBL" id="AWK15431.1"/>
    </source>
</evidence>
<dbReference type="Proteomes" id="UP000261875">
    <property type="component" value="Chromosome"/>
</dbReference>
<dbReference type="AlphaFoldDB" id="A0A2U8I8E9"/>